<evidence type="ECO:0000313" key="2">
    <source>
        <dbReference type="Proteomes" id="UP000076394"/>
    </source>
</evidence>
<reference evidence="1 2" key="1">
    <citation type="submission" date="2015-03" db="EMBL/GenBank/DDBJ databases">
        <title>Genomic characterization of Dehalococcoides mccartyi strain 11a5, an unusal plasmid-containing chloroethene dechlorinator.</title>
        <authorList>
            <person name="Zhao S."/>
            <person name="Ding C."/>
            <person name="He J."/>
        </authorList>
    </citation>
    <scope>NUCLEOTIDE SEQUENCE [LARGE SCALE GENOMIC DNA]</scope>
    <source>
        <strain evidence="1 2">11a5</strain>
    </source>
</reference>
<proteinExistence type="predicted"/>
<dbReference type="EMBL" id="CP011127">
    <property type="protein sequence ID" value="AMU85971.1"/>
    <property type="molecule type" value="Genomic_DNA"/>
</dbReference>
<protein>
    <submittedName>
        <fullName evidence="1">Uncharacterized protein</fullName>
    </submittedName>
</protein>
<dbReference type="PATRIC" id="fig|61435.8.peg.139"/>
<dbReference type="Proteomes" id="UP000076394">
    <property type="component" value="Chromosome"/>
</dbReference>
<sequence length="405" mass="43019">MGLLIPIRSLSPDSSNYPAGIHKGHPAGLPAIDTDLLPDNIKWNTTIFGVLGSMVIWQAQAKPLLSIPIPVIQSSIIVTASEAKTASPGLACPVPVIVPATDLATVSDPERTVLHDDAPPTDTEVTTEANSDPVIDQSWLQNDDNQEAVTATTWKAMTFTPATNHTIRGVRLALYGSSVGSITVSIRATSGGLPTGGDLCSGTLDGSQLNGTFDGKVYDISLGAGTALTAGTVYAIVVRTASGTLNWRSSAAGYDRGNKCSSTNSGASWTADANRELLFQEFGDNSLDVPATPSPTAVGDGLYIGNSTPFDYVDVWVNQAGVGTYTITWKYYNGVSWLPLTLSSDGDRSNSWKRPGRHTVFFNRPVDWAITSILTYALYWVKAEVTAYTSQATQPILGRVWIGAY</sequence>
<dbReference type="RefSeq" id="WP_034376864.1">
    <property type="nucleotide sequence ID" value="NZ_CP011127.1"/>
</dbReference>
<dbReference type="AlphaFoldDB" id="A0A142V8M9"/>
<organism evidence="1 2">
    <name type="scientific">Dehalococcoides mccartyi</name>
    <dbReference type="NCBI Taxonomy" id="61435"/>
    <lineage>
        <taxon>Bacteria</taxon>
        <taxon>Bacillati</taxon>
        <taxon>Chloroflexota</taxon>
        <taxon>Dehalococcoidia</taxon>
        <taxon>Dehalococcoidales</taxon>
        <taxon>Dehalococcoidaceae</taxon>
        <taxon>Dehalococcoides</taxon>
    </lineage>
</organism>
<name>A0A142V8M9_9CHLR</name>
<evidence type="ECO:0000313" key="1">
    <source>
        <dbReference type="EMBL" id="AMU85971.1"/>
    </source>
</evidence>
<gene>
    <name evidence="1" type="ORF">Dm11a5_0140</name>
</gene>
<dbReference type="OrthoDB" id="366288at2"/>
<accession>A0A142V8M9</accession>